<reference evidence="2" key="1">
    <citation type="submission" date="2021-06" db="EMBL/GenBank/DDBJ databases">
        <authorList>
            <person name="Kallberg Y."/>
            <person name="Tangrot J."/>
            <person name="Rosling A."/>
        </authorList>
    </citation>
    <scope>NUCLEOTIDE SEQUENCE</scope>
    <source>
        <strain evidence="2">AZ414A</strain>
    </source>
</reference>
<name>A0A9N9G3H9_9GLOM</name>
<feature type="region of interest" description="Disordered" evidence="1">
    <location>
        <begin position="22"/>
        <end position="68"/>
    </location>
</feature>
<comment type="caution">
    <text evidence="2">The sequence shown here is derived from an EMBL/GenBank/DDBJ whole genome shotgun (WGS) entry which is preliminary data.</text>
</comment>
<sequence>MESNDSNLSDEFDWSFNNAHSQEELDERVKLPTCYNQENENKENTKKQVKSAKNPRPRNDSEKSSEFPHVEFEDDVELKKYQIEVLKKAKTNGLKWSEFYELLALSSIIVLSSPCSYPAHIFTIQEWQMITCENPYTITDPVLPIEVLPFLQNVLADSLKGKTTFLSLSDSGIGQVVF</sequence>
<dbReference type="Proteomes" id="UP000789706">
    <property type="component" value="Unassembled WGS sequence"/>
</dbReference>
<feature type="compositionally biased region" description="Basic residues" evidence="1">
    <location>
        <begin position="47"/>
        <end position="56"/>
    </location>
</feature>
<accession>A0A9N9G3H9</accession>
<dbReference type="OrthoDB" id="2442342at2759"/>
<proteinExistence type="predicted"/>
<dbReference type="AlphaFoldDB" id="A0A9N9G3H9"/>
<dbReference type="EMBL" id="CAJVPK010001254">
    <property type="protein sequence ID" value="CAG8578921.1"/>
    <property type="molecule type" value="Genomic_DNA"/>
</dbReference>
<evidence type="ECO:0000313" key="2">
    <source>
        <dbReference type="EMBL" id="CAG8578921.1"/>
    </source>
</evidence>
<organism evidence="2 3">
    <name type="scientific">Diversispora eburnea</name>
    <dbReference type="NCBI Taxonomy" id="1213867"/>
    <lineage>
        <taxon>Eukaryota</taxon>
        <taxon>Fungi</taxon>
        <taxon>Fungi incertae sedis</taxon>
        <taxon>Mucoromycota</taxon>
        <taxon>Glomeromycotina</taxon>
        <taxon>Glomeromycetes</taxon>
        <taxon>Diversisporales</taxon>
        <taxon>Diversisporaceae</taxon>
        <taxon>Diversispora</taxon>
    </lineage>
</organism>
<gene>
    <name evidence="2" type="ORF">DEBURN_LOCUS8475</name>
</gene>
<evidence type="ECO:0000313" key="3">
    <source>
        <dbReference type="Proteomes" id="UP000789706"/>
    </source>
</evidence>
<keyword evidence="3" id="KW-1185">Reference proteome</keyword>
<evidence type="ECO:0000256" key="1">
    <source>
        <dbReference type="SAM" id="MobiDB-lite"/>
    </source>
</evidence>
<protein>
    <submittedName>
        <fullName evidence="2">8021_t:CDS:1</fullName>
    </submittedName>
</protein>
<feature type="compositionally biased region" description="Basic and acidic residues" evidence="1">
    <location>
        <begin position="57"/>
        <end position="68"/>
    </location>
</feature>